<dbReference type="Proteomes" id="UP000074108">
    <property type="component" value="Unassembled WGS sequence"/>
</dbReference>
<keyword evidence="3" id="KW-1185">Reference proteome</keyword>
<name>A0A147KBF3_9BACI</name>
<feature type="transmembrane region" description="Helical" evidence="1">
    <location>
        <begin position="80"/>
        <end position="103"/>
    </location>
</feature>
<proteinExistence type="predicted"/>
<gene>
    <name evidence="2" type="ORF">Q75_02850</name>
</gene>
<keyword evidence="1" id="KW-1133">Transmembrane helix</keyword>
<feature type="transmembrane region" description="Helical" evidence="1">
    <location>
        <begin position="44"/>
        <end position="68"/>
    </location>
</feature>
<organism evidence="2 3">
    <name type="scientific">Bacillus coahuilensis p1.1.43</name>
    <dbReference type="NCBI Taxonomy" id="1150625"/>
    <lineage>
        <taxon>Bacteria</taxon>
        <taxon>Bacillati</taxon>
        <taxon>Bacillota</taxon>
        <taxon>Bacilli</taxon>
        <taxon>Bacillales</taxon>
        <taxon>Bacillaceae</taxon>
        <taxon>Bacillus</taxon>
    </lineage>
</organism>
<dbReference type="EMBL" id="LDYG01000012">
    <property type="protein sequence ID" value="KUP08452.1"/>
    <property type="molecule type" value="Genomic_DNA"/>
</dbReference>
<keyword evidence="1" id="KW-0472">Membrane</keyword>
<evidence type="ECO:0000313" key="2">
    <source>
        <dbReference type="EMBL" id="KUP08452.1"/>
    </source>
</evidence>
<dbReference type="AlphaFoldDB" id="A0A147KBF3"/>
<evidence type="ECO:0000313" key="3">
    <source>
        <dbReference type="Proteomes" id="UP000074108"/>
    </source>
</evidence>
<sequence>MEYVIKKFSHKFFFFCMEFVYSAIFTVIFYPLALKHLDISLTNYFLLSMFILIIGGIFLDRGFIYMCISYDNEYNKISNVEWAAIIITELVLYLILGIVIWFYKQDAFLAMYVPLFLFMGGWIWFAVLNGYLNAKESVEENGLKINTKILRNND</sequence>
<dbReference type="RefSeq" id="WP_059350293.1">
    <property type="nucleotide sequence ID" value="NZ_LDYG01000012.1"/>
</dbReference>
<feature type="transmembrane region" description="Helical" evidence="1">
    <location>
        <begin position="109"/>
        <end position="132"/>
    </location>
</feature>
<evidence type="ECO:0000256" key="1">
    <source>
        <dbReference type="SAM" id="Phobius"/>
    </source>
</evidence>
<evidence type="ECO:0008006" key="4">
    <source>
        <dbReference type="Google" id="ProtNLM"/>
    </source>
</evidence>
<protein>
    <recommendedName>
        <fullName evidence="4">DUF3021 domain-containing protein</fullName>
    </recommendedName>
</protein>
<accession>A0A147KBF3</accession>
<keyword evidence="1" id="KW-0812">Transmembrane</keyword>
<feature type="transmembrane region" description="Helical" evidence="1">
    <location>
        <begin position="12"/>
        <end position="32"/>
    </location>
</feature>
<reference evidence="2 3" key="1">
    <citation type="journal article" date="2016" name="Front. Microbiol.">
        <title>Microevolution Analysis of Bacillus coahuilensis Unveils Differences in Phosphorus Acquisition Strategies and Their Regulation.</title>
        <authorList>
            <person name="Gomez-Lunar Z."/>
            <person name="Hernandez-Gonzalez I."/>
            <person name="Rodriguez-Torres M.D."/>
            <person name="Souza V."/>
            <person name="Olmedo-Alvarez G."/>
        </authorList>
    </citation>
    <scope>NUCLEOTIDE SEQUENCE [LARGE SCALE GENOMIC DNA]</scope>
    <source>
        <strain evidence="3">p1.1.43</strain>
    </source>
</reference>
<dbReference type="PATRIC" id="fig|1150625.3.peg.590"/>
<comment type="caution">
    <text evidence="2">The sequence shown here is derived from an EMBL/GenBank/DDBJ whole genome shotgun (WGS) entry which is preliminary data.</text>
</comment>
<dbReference type="OrthoDB" id="9903420at2"/>